<proteinExistence type="predicted"/>
<evidence type="ECO:0000313" key="4">
    <source>
        <dbReference type="Proteomes" id="UP000530564"/>
    </source>
</evidence>
<evidence type="ECO:0000256" key="1">
    <source>
        <dbReference type="ARBA" id="ARBA00022857"/>
    </source>
</evidence>
<dbReference type="InterPro" id="IPR036291">
    <property type="entry name" value="NAD(P)-bd_dom_sf"/>
</dbReference>
<dbReference type="Pfam" id="PF13561">
    <property type="entry name" value="adh_short_C2"/>
    <property type="match status" value="1"/>
</dbReference>
<keyword evidence="1" id="KW-0521">NADP</keyword>
<dbReference type="PANTHER" id="PTHR43296:SF2">
    <property type="entry name" value="PEROXISOMAL 2,4-DIENOYL-COA REDUCTASE [(3E)-ENOYL-COA-PRODUCING]"/>
    <property type="match status" value="1"/>
</dbReference>
<organism evidence="3 4">
    <name type="scientific">Phenylobacterium haematophilum</name>
    <dbReference type="NCBI Taxonomy" id="98513"/>
    <lineage>
        <taxon>Bacteria</taxon>
        <taxon>Pseudomonadati</taxon>
        <taxon>Pseudomonadota</taxon>
        <taxon>Alphaproteobacteria</taxon>
        <taxon>Caulobacterales</taxon>
        <taxon>Caulobacteraceae</taxon>
        <taxon>Phenylobacterium</taxon>
    </lineage>
</organism>
<dbReference type="RefSeq" id="WP_221220926.1">
    <property type="nucleotide sequence ID" value="NZ_JACIDK010000002.1"/>
</dbReference>
<dbReference type="SUPFAM" id="SSF51735">
    <property type="entry name" value="NAD(P)-binding Rossmann-fold domains"/>
    <property type="match status" value="1"/>
</dbReference>
<dbReference type="PANTHER" id="PTHR43296">
    <property type="entry name" value="PEROXISOMAL 2,4-DIENOYL-COA REDUCTASE"/>
    <property type="match status" value="1"/>
</dbReference>
<dbReference type="PRINTS" id="PR00081">
    <property type="entry name" value="GDHRDH"/>
</dbReference>
<comment type="caution">
    <text evidence="3">The sequence shown here is derived from an EMBL/GenBank/DDBJ whole genome shotgun (WGS) entry which is preliminary data.</text>
</comment>
<dbReference type="Gene3D" id="3.40.50.720">
    <property type="entry name" value="NAD(P)-binding Rossmann-like Domain"/>
    <property type="match status" value="1"/>
</dbReference>
<dbReference type="InterPro" id="IPR002347">
    <property type="entry name" value="SDR_fam"/>
</dbReference>
<dbReference type="AlphaFoldDB" id="A0A839ZXF9"/>
<dbReference type="EMBL" id="JACIDK010000002">
    <property type="protein sequence ID" value="MBB3891036.1"/>
    <property type="molecule type" value="Genomic_DNA"/>
</dbReference>
<protein>
    <submittedName>
        <fullName evidence="3">NAD(P)-dependent dehydrogenase (Short-subunit alcohol dehydrogenase family)</fullName>
    </submittedName>
</protein>
<keyword evidence="2" id="KW-0560">Oxidoreductase</keyword>
<evidence type="ECO:0000256" key="2">
    <source>
        <dbReference type="ARBA" id="ARBA00023002"/>
    </source>
</evidence>
<sequence length="305" mass="32117">MAQFTPDDLMFKPGLMSGERILITGGGTGLGKVMAEALLMLGAEVYICGRRGGVVETTAKELMAAHGGKCGGLACDIRVPEAISEMLDTIWADGGALTGLVNNAAGNFISRTQDLSPRGFDAIANIVFRGSFFVTLECGKRWIAEGRHASVISILTTWIWNGGPFTVPSAMSKAGIATMSQSLAVEWGQHGIRFNNIAPGPFPTEGMSARLNPSQGEETGGAYSDMSGNPMGRVGDMRELANLAVYLLHPLSAYVNGQTIAIDGAAWQASGGNFSRLTGWGDAEWTAAKEAIQATNARDRAARTV</sequence>
<dbReference type="GO" id="GO:0009062">
    <property type="term" value="P:fatty acid catabolic process"/>
    <property type="evidence" value="ECO:0007669"/>
    <property type="project" value="InterPro"/>
</dbReference>
<dbReference type="InterPro" id="IPR045017">
    <property type="entry name" value="DECR2-like"/>
</dbReference>
<dbReference type="Proteomes" id="UP000530564">
    <property type="component" value="Unassembled WGS sequence"/>
</dbReference>
<keyword evidence="4" id="KW-1185">Reference proteome</keyword>
<gene>
    <name evidence="3" type="ORF">GGQ61_001753</name>
</gene>
<accession>A0A839ZXF9</accession>
<name>A0A839ZXF9_9CAUL</name>
<evidence type="ECO:0000313" key="3">
    <source>
        <dbReference type="EMBL" id="MBB3891036.1"/>
    </source>
</evidence>
<reference evidence="3 4" key="1">
    <citation type="submission" date="2020-08" db="EMBL/GenBank/DDBJ databases">
        <title>Genomic Encyclopedia of Type Strains, Phase IV (KMG-IV): sequencing the most valuable type-strain genomes for metagenomic binning, comparative biology and taxonomic classification.</title>
        <authorList>
            <person name="Goeker M."/>
        </authorList>
    </citation>
    <scope>NUCLEOTIDE SEQUENCE [LARGE SCALE GENOMIC DNA]</scope>
    <source>
        <strain evidence="3 4">DSM 21793</strain>
    </source>
</reference>
<dbReference type="GO" id="GO:0008670">
    <property type="term" value="F:2,4-dienoyl-CoA reductase (NADPH) activity"/>
    <property type="evidence" value="ECO:0007669"/>
    <property type="project" value="InterPro"/>
</dbReference>